<dbReference type="InterPro" id="IPR014710">
    <property type="entry name" value="RmlC-like_jellyroll"/>
</dbReference>
<dbReference type="Pfam" id="PF00027">
    <property type="entry name" value="cNMP_binding"/>
    <property type="match status" value="1"/>
</dbReference>
<dbReference type="InterPro" id="IPR018490">
    <property type="entry name" value="cNMP-bd_dom_sf"/>
</dbReference>
<dbReference type="PROSITE" id="PS51063">
    <property type="entry name" value="HTH_CRP_2"/>
    <property type="match status" value="1"/>
</dbReference>
<dbReference type="InterPro" id="IPR036388">
    <property type="entry name" value="WH-like_DNA-bd_sf"/>
</dbReference>
<keyword evidence="2" id="KW-0238">DNA-binding</keyword>
<feature type="region of interest" description="Disordered" evidence="4">
    <location>
        <begin position="224"/>
        <end position="244"/>
    </location>
</feature>
<dbReference type="EMBL" id="MLJW01002223">
    <property type="protein sequence ID" value="OIQ75263.1"/>
    <property type="molecule type" value="Genomic_DNA"/>
</dbReference>
<dbReference type="PANTHER" id="PTHR24567:SF68">
    <property type="entry name" value="DNA-BINDING TRANSCRIPTIONAL DUAL REGULATOR CRP"/>
    <property type="match status" value="1"/>
</dbReference>
<dbReference type="SMART" id="SM00419">
    <property type="entry name" value="HTH_CRP"/>
    <property type="match status" value="1"/>
</dbReference>
<dbReference type="SUPFAM" id="SSF51206">
    <property type="entry name" value="cAMP-binding domain-like"/>
    <property type="match status" value="1"/>
</dbReference>
<proteinExistence type="predicted"/>
<feature type="domain" description="HTH crp-type" evidence="6">
    <location>
        <begin position="149"/>
        <end position="219"/>
    </location>
</feature>
<dbReference type="SMART" id="SM00100">
    <property type="entry name" value="cNMP"/>
    <property type="match status" value="1"/>
</dbReference>
<dbReference type="InterPro" id="IPR012318">
    <property type="entry name" value="HTH_CRP"/>
</dbReference>
<gene>
    <name evidence="7" type="ORF">GALL_430700</name>
</gene>
<evidence type="ECO:0000256" key="3">
    <source>
        <dbReference type="ARBA" id="ARBA00023163"/>
    </source>
</evidence>
<evidence type="ECO:0000259" key="6">
    <source>
        <dbReference type="PROSITE" id="PS51063"/>
    </source>
</evidence>
<dbReference type="InterPro" id="IPR036390">
    <property type="entry name" value="WH_DNA-bd_sf"/>
</dbReference>
<name>A0A1J5Q5J0_9ZZZZ</name>
<dbReference type="CDD" id="cd00038">
    <property type="entry name" value="CAP_ED"/>
    <property type="match status" value="1"/>
</dbReference>
<dbReference type="Pfam" id="PF13545">
    <property type="entry name" value="HTH_Crp_2"/>
    <property type="match status" value="1"/>
</dbReference>
<evidence type="ECO:0000256" key="1">
    <source>
        <dbReference type="ARBA" id="ARBA00023015"/>
    </source>
</evidence>
<sequence>MQTRDITELCASCAWMGGLSEAERERVLQDLRVLSVAAGAPVCRRGEPGRYWVGVLSGLVKISSVSISGKTLTYTGVAPGGWFGEGTLLKHDAWKYDVIALRRSRIGLLPAETFFWLLDRSLGFNRTIVNQLNERLGQFIGQLQIDRLSGVDERVAHTLAAMFHPVLYPRVGRCLQVNQEELGYLCGLSRQRVNRALHRLAGLGLLRLRYGGIEVPDAAALRAFESPPTEDDAERAGQSRHHGA</sequence>
<evidence type="ECO:0000313" key="7">
    <source>
        <dbReference type="EMBL" id="OIQ75263.1"/>
    </source>
</evidence>
<dbReference type="PANTHER" id="PTHR24567">
    <property type="entry name" value="CRP FAMILY TRANSCRIPTIONAL REGULATORY PROTEIN"/>
    <property type="match status" value="1"/>
</dbReference>
<dbReference type="InterPro" id="IPR050397">
    <property type="entry name" value="Env_Response_Regulators"/>
</dbReference>
<evidence type="ECO:0000256" key="4">
    <source>
        <dbReference type="SAM" id="MobiDB-lite"/>
    </source>
</evidence>
<accession>A0A1J5Q5J0</accession>
<dbReference type="GO" id="GO:0005829">
    <property type="term" value="C:cytosol"/>
    <property type="evidence" value="ECO:0007669"/>
    <property type="project" value="TreeGrafter"/>
</dbReference>
<protein>
    <submittedName>
        <fullName evidence="7">Transcriptional activator FtrB</fullName>
    </submittedName>
</protein>
<evidence type="ECO:0000259" key="5">
    <source>
        <dbReference type="PROSITE" id="PS50042"/>
    </source>
</evidence>
<comment type="caution">
    <text evidence="7">The sequence shown here is derived from an EMBL/GenBank/DDBJ whole genome shotgun (WGS) entry which is preliminary data.</text>
</comment>
<dbReference type="PROSITE" id="PS50042">
    <property type="entry name" value="CNMP_BINDING_3"/>
    <property type="match status" value="1"/>
</dbReference>
<dbReference type="SUPFAM" id="SSF46785">
    <property type="entry name" value="Winged helix' DNA-binding domain"/>
    <property type="match status" value="1"/>
</dbReference>
<dbReference type="Gene3D" id="1.10.10.10">
    <property type="entry name" value="Winged helix-like DNA-binding domain superfamily/Winged helix DNA-binding domain"/>
    <property type="match status" value="1"/>
</dbReference>
<feature type="domain" description="Cyclic nucleotide-binding" evidence="5">
    <location>
        <begin position="15"/>
        <end position="135"/>
    </location>
</feature>
<keyword evidence="3" id="KW-0804">Transcription</keyword>
<evidence type="ECO:0000256" key="2">
    <source>
        <dbReference type="ARBA" id="ARBA00023125"/>
    </source>
</evidence>
<dbReference type="AlphaFoldDB" id="A0A1J5Q5J0"/>
<dbReference type="Gene3D" id="2.60.120.10">
    <property type="entry name" value="Jelly Rolls"/>
    <property type="match status" value="1"/>
</dbReference>
<keyword evidence="1" id="KW-0805">Transcription regulation</keyword>
<organism evidence="7">
    <name type="scientific">mine drainage metagenome</name>
    <dbReference type="NCBI Taxonomy" id="410659"/>
    <lineage>
        <taxon>unclassified sequences</taxon>
        <taxon>metagenomes</taxon>
        <taxon>ecological metagenomes</taxon>
    </lineage>
</organism>
<reference evidence="7" key="1">
    <citation type="submission" date="2016-10" db="EMBL/GenBank/DDBJ databases">
        <title>Sequence of Gallionella enrichment culture.</title>
        <authorList>
            <person name="Poehlein A."/>
            <person name="Muehling M."/>
            <person name="Daniel R."/>
        </authorList>
    </citation>
    <scope>NUCLEOTIDE SEQUENCE</scope>
</reference>
<dbReference type="InterPro" id="IPR000595">
    <property type="entry name" value="cNMP-bd_dom"/>
</dbReference>
<dbReference type="GO" id="GO:0003700">
    <property type="term" value="F:DNA-binding transcription factor activity"/>
    <property type="evidence" value="ECO:0007669"/>
    <property type="project" value="TreeGrafter"/>
</dbReference>
<dbReference type="GO" id="GO:0003677">
    <property type="term" value="F:DNA binding"/>
    <property type="evidence" value="ECO:0007669"/>
    <property type="project" value="UniProtKB-KW"/>
</dbReference>